<dbReference type="EMBL" id="FMXE01000018">
    <property type="protein sequence ID" value="SDA83319.1"/>
    <property type="molecule type" value="Genomic_DNA"/>
</dbReference>
<sequence>MQITTENILLVGSLLLILSIIASKTAGKAGIPVLLLFLGVGMVAGTDGIGKIAFDDPGAAQFLGILALTYILFSGGLDTKWQAIRPVFKPGLLLSTVGVLLTAVSVGLFASWFADLSWKEGLLLGAIVSSTDAAAVFSILRSKSIGLKGNLRPLLEFESGSNDPMAFFLTIGMTSWLSVEGFSPVDLVPMFFKQMIFGAAVGILLGNGIVLLINKINLEYEGLYPVLMLGLVVLVYAVTDLIGGNGFLAVYLSAITMNQSSMLHHKSLIKFFDGIAWLMQIVMFIALGLLVYPSQVWPVIGLGFVIAMFLILVARPLGVWASLSFFNFSNRKKAFVSWVGLRGAVPIVFATFPLIAGLEKSSLIFNIVFFIVLTSVALQATTIAKVAKWLHLAVPAGLKRRSLLDIELSEDFKNALVEVNLPENSLIDGKKILELNFPKTSLIVLVNRNNKYITPNGATELKSGDKLMVMINSGVEEHMVRHALALE</sequence>
<evidence type="ECO:0000256" key="1">
    <source>
        <dbReference type="ARBA" id="ARBA00004651"/>
    </source>
</evidence>
<dbReference type="GO" id="GO:0006813">
    <property type="term" value="P:potassium ion transport"/>
    <property type="evidence" value="ECO:0007669"/>
    <property type="project" value="UniProtKB-KW"/>
</dbReference>
<keyword evidence="8" id="KW-0406">Ion transport</keyword>
<name>A0A1G5YKX0_9BACT</name>
<dbReference type="PANTHER" id="PTHR32507:SF7">
    <property type="entry name" value="K(+)_H(+) ANTIPORTER NHAP2"/>
    <property type="match status" value="1"/>
</dbReference>
<evidence type="ECO:0000256" key="2">
    <source>
        <dbReference type="ARBA" id="ARBA00022448"/>
    </source>
</evidence>
<evidence type="ECO:0000256" key="3">
    <source>
        <dbReference type="ARBA" id="ARBA00022449"/>
    </source>
</evidence>
<feature type="transmembrane region" description="Helical" evidence="10">
    <location>
        <begin position="92"/>
        <end position="114"/>
    </location>
</feature>
<keyword evidence="7 10" id="KW-1133">Transmembrane helix</keyword>
<dbReference type="InterPro" id="IPR006153">
    <property type="entry name" value="Cation/H_exchanger_TM"/>
</dbReference>
<dbReference type="GO" id="GO:0015297">
    <property type="term" value="F:antiporter activity"/>
    <property type="evidence" value="ECO:0007669"/>
    <property type="project" value="UniProtKB-KW"/>
</dbReference>
<keyword evidence="2" id="KW-0813">Transport</keyword>
<evidence type="ECO:0000313" key="12">
    <source>
        <dbReference type="EMBL" id="SDA83319.1"/>
    </source>
</evidence>
<dbReference type="STRING" id="279824.SAMN03080617_02636"/>
<evidence type="ECO:0000256" key="10">
    <source>
        <dbReference type="SAM" id="Phobius"/>
    </source>
</evidence>
<dbReference type="Gene3D" id="3.30.70.1450">
    <property type="entry name" value="Regulator of K+ conductance, C-terminal domain"/>
    <property type="match status" value="1"/>
</dbReference>
<dbReference type="Pfam" id="PF02080">
    <property type="entry name" value="TrkA_C"/>
    <property type="match status" value="1"/>
</dbReference>
<feature type="transmembrane region" description="Helical" evidence="10">
    <location>
        <begin position="335"/>
        <end position="357"/>
    </location>
</feature>
<dbReference type="InterPro" id="IPR038770">
    <property type="entry name" value="Na+/solute_symporter_sf"/>
</dbReference>
<feature type="transmembrane region" description="Helical" evidence="10">
    <location>
        <begin position="58"/>
        <end position="77"/>
    </location>
</feature>
<dbReference type="SUPFAM" id="SSF116726">
    <property type="entry name" value="TrkA C-terminal domain-like"/>
    <property type="match status" value="1"/>
</dbReference>
<keyword evidence="9 10" id="KW-0472">Membrane</keyword>
<dbReference type="GO" id="GO:0008324">
    <property type="term" value="F:monoatomic cation transmembrane transporter activity"/>
    <property type="evidence" value="ECO:0007669"/>
    <property type="project" value="InterPro"/>
</dbReference>
<dbReference type="NCBIfam" id="NF003716">
    <property type="entry name" value="PRK05326.1-3"/>
    <property type="match status" value="1"/>
</dbReference>
<dbReference type="OrthoDB" id="9810759at2"/>
<feature type="transmembrane region" description="Helical" evidence="10">
    <location>
        <begin position="195"/>
        <end position="214"/>
    </location>
</feature>
<protein>
    <submittedName>
        <fullName evidence="12">Cell volume regulation protein A</fullName>
    </submittedName>
</protein>
<dbReference type="GO" id="GO:0005886">
    <property type="term" value="C:plasma membrane"/>
    <property type="evidence" value="ECO:0007669"/>
    <property type="project" value="UniProtKB-SubCell"/>
</dbReference>
<evidence type="ECO:0000256" key="5">
    <source>
        <dbReference type="ARBA" id="ARBA00022538"/>
    </source>
</evidence>
<gene>
    <name evidence="12" type="ORF">SAMN03080617_02636</name>
</gene>
<evidence type="ECO:0000256" key="7">
    <source>
        <dbReference type="ARBA" id="ARBA00022989"/>
    </source>
</evidence>
<feature type="domain" description="RCK C-terminal" evidence="11">
    <location>
        <begin position="404"/>
        <end position="485"/>
    </location>
</feature>
<proteinExistence type="predicted"/>
<dbReference type="Gene3D" id="1.20.1530.20">
    <property type="match status" value="1"/>
</dbReference>
<reference evidence="13" key="1">
    <citation type="submission" date="2016-10" db="EMBL/GenBank/DDBJ databases">
        <authorList>
            <person name="Varghese N."/>
            <person name="Submissions S."/>
        </authorList>
    </citation>
    <scope>NUCLEOTIDE SEQUENCE [LARGE SCALE GENOMIC DNA]</scope>
    <source>
        <strain evidence="13">DSM 22703</strain>
    </source>
</reference>
<dbReference type="Proteomes" id="UP000198756">
    <property type="component" value="Unassembled WGS sequence"/>
</dbReference>
<evidence type="ECO:0000256" key="4">
    <source>
        <dbReference type="ARBA" id="ARBA00022475"/>
    </source>
</evidence>
<comment type="subcellular location">
    <subcellularLocation>
        <location evidence="1">Cell membrane</location>
        <topology evidence="1">Multi-pass membrane protein</topology>
    </subcellularLocation>
</comment>
<dbReference type="PROSITE" id="PS51202">
    <property type="entry name" value="RCK_C"/>
    <property type="match status" value="1"/>
</dbReference>
<evidence type="ECO:0000313" key="13">
    <source>
        <dbReference type="Proteomes" id="UP000198756"/>
    </source>
</evidence>
<feature type="transmembrane region" description="Helical" evidence="10">
    <location>
        <begin position="363"/>
        <end position="384"/>
    </location>
</feature>
<dbReference type="AlphaFoldDB" id="A0A1G5YKX0"/>
<keyword evidence="5" id="KW-0633">Potassium transport</keyword>
<feature type="transmembrane region" description="Helical" evidence="10">
    <location>
        <begin position="299"/>
        <end position="323"/>
    </location>
</feature>
<keyword evidence="6 10" id="KW-0812">Transmembrane</keyword>
<keyword evidence="13" id="KW-1185">Reference proteome</keyword>
<dbReference type="Pfam" id="PF00999">
    <property type="entry name" value="Na_H_Exchanger"/>
    <property type="match status" value="1"/>
</dbReference>
<feature type="transmembrane region" description="Helical" evidence="10">
    <location>
        <begin position="226"/>
        <end position="254"/>
    </location>
</feature>
<accession>A0A1G5YKX0</accession>
<dbReference type="InterPro" id="IPR006037">
    <property type="entry name" value="RCK_C"/>
</dbReference>
<dbReference type="GO" id="GO:1902600">
    <property type="term" value="P:proton transmembrane transport"/>
    <property type="evidence" value="ECO:0007669"/>
    <property type="project" value="InterPro"/>
</dbReference>
<keyword evidence="4" id="KW-1003">Cell membrane</keyword>
<dbReference type="PANTHER" id="PTHR32507">
    <property type="entry name" value="NA(+)/H(+) ANTIPORTER 1"/>
    <property type="match status" value="1"/>
</dbReference>
<dbReference type="NCBIfam" id="NF003715">
    <property type="entry name" value="PRK05326.1-2"/>
    <property type="match status" value="1"/>
</dbReference>
<feature type="transmembrane region" description="Helical" evidence="10">
    <location>
        <begin position="275"/>
        <end position="293"/>
    </location>
</feature>
<evidence type="ECO:0000256" key="6">
    <source>
        <dbReference type="ARBA" id="ARBA00022692"/>
    </source>
</evidence>
<evidence type="ECO:0000259" key="11">
    <source>
        <dbReference type="PROSITE" id="PS51202"/>
    </source>
</evidence>
<evidence type="ECO:0000256" key="9">
    <source>
        <dbReference type="ARBA" id="ARBA00023136"/>
    </source>
</evidence>
<feature type="transmembrane region" description="Helical" evidence="10">
    <location>
        <begin position="7"/>
        <end position="23"/>
    </location>
</feature>
<evidence type="ECO:0000256" key="8">
    <source>
        <dbReference type="ARBA" id="ARBA00023065"/>
    </source>
</evidence>
<organism evidence="12 13">
    <name type="scientific">Algoriphagus alkaliphilus</name>
    <dbReference type="NCBI Taxonomy" id="279824"/>
    <lineage>
        <taxon>Bacteria</taxon>
        <taxon>Pseudomonadati</taxon>
        <taxon>Bacteroidota</taxon>
        <taxon>Cytophagia</taxon>
        <taxon>Cytophagales</taxon>
        <taxon>Cyclobacteriaceae</taxon>
        <taxon>Algoriphagus</taxon>
    </lineage>
</organism>
<keyword evidence="5" id="KW-0630">Potassium</keyword>
<keyword evidence="3" id="KW-0050">Antiport</keyword>
<dbReference type="RefSeq" id="WP_092730690.1">
    <property type="nucleotide sequence ID" value="NZ_FMXE01000018.1"/>
</dbReference>
<dbReference type="InterPro" id="IPR036721">
    <property type="entry name" value="RCK_C_sf"/>
</dbReference>